<dbReference type="InterPro" id="IPR049900">
    <property type="entry name" value="PKS_mFAS_DH"/>
</dbReference>
<protein>
    <recommendedName>
        <fullName evidence="14">Polyketide synthase</fullName>
    </recommendedName>
</protein>
<dbReference type="Proteomes" id="UP001590951">
    <property type="component" value="Unassembled WGS sequence"/>
</dbReference>
<dbReference type="CDD" id="cd02440">
    <property type="entry name" value="AdoMet_MTases"/>
    <property type="match status" value="1"/>
</dbReference>
<evidence type="ECO:0008006" key="14">
    <source>
        <dbReference type="Google" id="ProtNLM"/>
    </source>
</evidence>
<name>A0ABR4B5X9_9LECA</name>
<dbReference type="InterPro" id="IPR014031">
    <property type="entry name" value="Ketoacyl_synth_C"/>
</dbReference>
<dbReference type="InterPro" id="IPR020841">
    <property type="entry name" value="PKS_Beta-ketoAc_synthase_dom"/>
</dbReference>
<dbReference type="InterPro" id="IPR042104">
    <property type="entry name" value="PKS_dehydratase_sf"/>
</dbReference>
<accession>A0ABR4B5X9</accession>
<dbReference type="InterPro" id="IPR013968">
    <property type="entry name" value="PKS_KR"/>
</dbReference>
<keyword evidence="2" id="KW-0597">Phosphoprotein</keyword>
<keyword evidence="6" id="KW-0511">Multifunctional enzyme</keyword>
<dbReference type="InterPro" id="IPR050091">
    <property type="entry name" value="PKS_NRPS_Biosynth_Enz"/>
</dbReference>
<dbReference type="CDD" id="cd00833">
    <property type="entry name" value="PKS"/>
    <property type="match status" value="1"/>
</dbReference>
<dbReference type="InterPro" id="IPR049552">
    <property type="entry name" value="PKS_DH_N"/>
</dbReference>
<dbReference type="InterPro" id="IPR016039">
    <property type="entry name" value="Thiolase-like"/>
</dbReference>
<dbReference type="Pfam" id="PF14765">
    <property type="entry name" value="PS-DH"/>
    <property type="match status" value="1"/>
</dbReference>
<dbReference type="InterPro" id="IPR020806">
    <property type="entry name" value="PKS_PP-bd"/>
</dbReference>
<dbReference type="Gene3D" id="3.40.47.10">
    <property type="match status" value="1"/>
</dbReference>
<evidence type="ECO:0000256" key="4">
    <source>
        <dbReference type="ARBA" id="ARBA00022857"/>
    </source>
</evidence>
<dbReference type="InterPro" id="IPR013217">
    <property type="entry name" value="Methyltransf_12"/>
</dbReference>
<dbReference type="InterPro" id="IPR016036">
    <property type="entry name" value="Malonyl_transacylase_ACP-bd"/>
</dbReference>
<feature type="active site" description="Proton acceptor; for dehydratase activity" evidence="8">
    <location>
        <position position="725"/>
    </location>
</feature>
<organism evidence="12 13">
    <name type="scientific">Lepraria finkii</name>
    <dbReference type="NCBI Taxonomy" id="1340010"/>
    <lineage>
        <taxon>Eukaryota</taxon>
        <taxon>Fungi</taxon>
        <taxon>Dikarya</taxon>
        <taxon>Ascomycota</taxon>
        <taxon>Pezizomycotina</taxon>
        <taxon>Lecanoromycetes</taxon>
        <taxon>OSLEUM clade</taxon>
        <taxon>Lecanoromycetidae</taxon>
        <taxon>Lecanorales</taxon>
        <taxon>Lecanorineae</taxon>
        <taxon>Stereocaulaceae</taxon>
        <taxon>Lepraria</taxon>
    </lineage>
</organism>
<evidence type="ECO:0000256" key="6">
    <source>
        <dbReference type="ARBA" id="ARBA00023268"/>
    </source>
</evidence>
<dbReference type="InterPro" id="IPR011032">
    <property type="entry name" value="GroES-like_sf"/>
</dbReference>
<proteinExistence type="predicted"/>
<dbReference type="Gene3D" id="3.90.180.10">
    <property type="entry name" value="Medium-chain alcohol dehydrogenases, catalytic domain"/>
    <property type="match status" value="1"/>
</dbReference>
<dbReference type="InterPro" id="IPR014043">
    <property type="entry name" value="Acyl_transferase_dom"/>
</dbReference>
<evidence type="ECO:0000256" key="3">
    <source>
        <dbReference type="ARBA" id="ARBA00022679"/>
    </source>
</evidence>
<dbReference type="Gene3D" id="1.10.1200.10">
    <property type="entry name" value="ACP-like"/>
    <property type="match status" value="1"/>
</dbReference>
<feature type="active site" description="Proton donor; for dehydratase activity" evidence="8">
    <location>
        <position position="921"/>
    </location>
</feature>
<dbReference type="InterPro" id="IPR036736">
    <property type="entry name" value="ACP-like_sf"/>
</dbReference>
<dbReference type="PROSITE" id="PS52004">
    <property type="entry name" value="KS3_2"/>
    <property type="match status" value="1"/>
</dbReference>
<dbReference type="Pfam" id="PF08659">
    <property type="entry name" value="KR"/>
    <property type="match status" value="1"/>
</dbReference>
<dbReference type="EMBL" id="JBHFEH010000022">
    <property type="protein sequence ID" value="KAL2053277.1"/>
    <property type="molecule type" value="Genomic_DNA"/>
</dbReference>
<dbReference type="SMART" id="SM00827">
    <property type="entry name" value="PKS_AT"/>
    <property type="match status" value="1"/>
</dbReference>
<dbReference type="Pfam" id="PF23114">
    <property type="entry name" value="NAD-bd_HRPKS_sdrA"/>
    <property type="match status" value="1"/>
</dbReference>
<reference evidence="12 13" key="1">
    <citation type="submission" date="2024-09" db="EMBL/GenBank/DDBJ databases">
        <title>Rethinking Asexuality: The Enigmatic Case of Functional Sexual Genes in Lepraria (Stereocaulaceae).</title>
        <authorList>
            <person name="Doellman M."/>
            <person name="Sun Y."/>
            <person name="Barcenas-Pena A."/>
            <person name="Lumbsch H.T."/>
            <person name="Grewe F."/>
        </authorList>
    </citation>
    <scope>NUCLEOTIDE SEQUENCE [LARGE SCALE GENOMIC DNA]</scope>
    <source>
        <strain evidence="12 13">Grewe 0041</strain>
    </source>
</reference>
<evidence type="ECO:0000256" key="5">
    <source>
        <dbReference type="ARBA" id="ARBA00023002"/>
    </source>
</evidence>
<dbReference type="InterPro" id="IPR057326">
    <property type="entry name" value="KR_dom"/>
</dbReference>
<feature type="domain" description="Ketosynthase family 3 (KS3)" evidence="10">
    <location>
        <begin position="1"/>
        <end position="183"/>
    </location>
</feature>
<dbReference type="SUPFAM" id="SSF52151">
    <property type="entry name" value="FabD/lysophospholipase-like"/>
    <property type="match status" value="1"/>
</dbReference>
<feature type="region of interest" description="C-terminal hotdog fold" evidence="8">
    <location>
        <begin position="856"/>
        <end position="1014"/>
    </location>
</feature>
<dbReference type="InterPro" id="IPR036291">
    <property type="entry name" value="NAD(P)-bd_dom_sf"/>
</dbReference>
<dbReference type="PANTHER" id="PTHR43775:SF13">
    <property type="entry name" value="POLYKETIDE SYNTHASE 1"/>
    <property type="match status" value="1"/>
</dbReference>
<dbReference type="SMART" id="SM00829">
    <property type="entry name" value="PKS_ER"/>
    <property type="match status" value="1"/>
</dbReference>
<dbReference type="SMART" id="SM00823">
    <property type="entry name" value="PKS_PP"/>
    <property type="match status" value="1"/>
</dbReference>
<dbReference type="Pfam" id="PF21089">
    <property type="entry name" value="PKS_DH_N"/>
    <property type="match status" value="1"/>
</dbReference>
<keyword evidence="7" id="KW-0012">Acyltransferase</keyword>
<keyword evidence="3" id="KW-0808">Transferase</keyword>
<dbReference type="InterPro" id="IPR032821">
    <property type="entry name" value="PKS_assoc"/>
</dbReference>
<dbReference type="PROSITE" id="PS50075">
    <property type="entry name" value="CARRIER"/>
    <property type="match status" value="1"/>
</dbReference>
<dbReference type="Gene3D" id="3.30.70.3290">
    <property type="match status" value="1"/>
</dbReference>
<evidence type="ECO:0000313" key="13">
    <source>
        <dbReference type="Proteomes" id="UP001590951"/>
    </source>
</evidence>
<dbReference type="SMART" id="SM00822">
    <property type="entry name" value="PKS_KR"/>
    <property type="match status" value="1"/>
</dbReference>
<evidence type="ECO:0000313" key="12">
    <source>
        <dbReference type="EMBL" id="KAL2053277.1"/>
    </source>
</evidence>
<dbReference type="InterPro" id="IPR016035">
    <property type="entry name" value="Acyl_Trfase/lysoPLipase"/>
</dbReference>
<dbReference type="Pfam" id="PF02801">
    <property type="entry name" value="Ketoacyl-synt_C"/>
    <property type="match status" value="1"/>
</dbReference>
<dbReference type="Pfam" id="PF00698">
    <property type="entry name" value="Acyl_transf_1"/>
    <property type="match status" value="1"/>
</dbReference>
<dbReference type="Gene3D" id="3.40.50.720">
    <property type="entry name" value="NAD(P)-binding Rossmann-like Domain"/>
    <property type="match status" value="3"/>
</dbReference>
<dbReference type="InterPro" id="IPR020807">
    <property type="entry name" value="PKS_DH"/>
</dbReference>
<dbReference type="Gene3D" id="3.40.50.150">
    <property type="entry name" value="Vaccinia Virus protein VP39"/>
    <property type="match status" value="1"/>
</dbReference>
<feature type="domain" description="PKS/mFAS DH" evidence="11">
    <location>
        <begin position="693"/>
        <end position="1014"/>
    </location>
</feature>
<keyword evidence="1" id="KW-0596">Phosphopantetheine</keyword>
<dbReference type="Gene3D" id="3.40.366.10">
    <property type="entry name" value="Malonyl-Coenzyme A Acyl Carrier Protein, domain 2"/>
    <property type="match status" value="1"/>
</dbReference>
<feature type="domain" description="Carrier" evidence="9">
    <location>
        <begin position="2216"/>
        <end position="2293"/>
    </location>
</feature>
<keyword evidence="13" id="KW-1185">Reference proteome</keyword>
<dbReference type="CDD" id="cd05195">
    <property type="entry name" value="enoyl_red"/>
    <property type="match status" value="1"/>
</dbReference>
<evidence type="ECO:0000256" key="8">
    <source>
        <dbReference type="PROSITE-ProRule" id="PRU01363"/>
    </source>
</evidence>
<comment type="caution">
    <text evidence="12">The sequence shown here is derived from an EMBL/GenBank/DDBJ whole genome shotgun (WGS) entry which is preliminary data.</text>
</comment>
<dbReference type="InterPro" id="IPR056501">
    <property type="entry name" value="NAD-bd_HRPKS_sdrA"/>
</dbReference>
<dbReference type="InterPro" id="IPR049551">
    <property type="entry name" value="PKS_DH_C"/>
</dbReference>
<dbReference type="Pfam" id="PF16197">
    <property type="entry name" value="KAsynt_C_assoc"/>
    <property type="match status" value="1"/>
</dbReference>
<dbReference type="SUPFAM" id="SSF50129">
    <property type="entry name" value="GroES-like"/>
    <property type="match status" value="1"/>
</dbReference>
<dbReference type="Pfam" id="PF23297">
    <property type="entry name" value="ACP_SdgA_C"/>
    <property type="match status" value="1"/>
</dbReference>
<sequence length="2303" mass="252946">MVLKPLQDAIEAGDNIRAIIRNTGMNQDGRTLGISLPSSDAQAALVRSVYDSAGLDPSETKYVEAHGTGTTVGDPLEAAAFAATVAKRASSEDPVFIGSAKSNFGHLEGVSGIVSVIKTAMMLEKHVILPNANFETPNPKISSLGKTLKVPTAAIEWSSRGVRRASVNNLGFGGSNAHVILEEAPHFSDRSESMTVSNGNYSMDGSLVVSASDNPDAAAYRLYVLTANDEAAVKSQMRALTLYLEKRSAEPINDLMKSLAFTLGQRRSLLPWKIALPALTAENLIGQLNCLEHVPTRTTKTPKIGFVFTGQGANWQGMGRELFKVYPVFSSAIAAADKHLATLGAPWSLTEELSKETKVSLLQQAHISQPACTAIQLALVQLLDSWRVRPHSVTGHSSGEIAAAFAAGALTFECCLSIAYYRGVVGKKLKNDYPETKGAMLAIGTNHEDAASMIEELKHGQVVIACVNSPSSITASGDVKAIAELQAAVEKRRLFARRLHVDVAYHSPHMDLVAEEYRTAIGSIKPVSSKNVKFFSSLTGSTISTLALGSAYWVSNLKSPVQFSDSLLSCCSLEQERSSPEDAVTHLIEIGPHSALKGPIRGILAAGPQTKNKIGYSCALVRNENAITSTLKLASELFMKGCDLDLSAINFPKGESKPKVLSDLPPYPWNHESEFWHETRISRARRMKLRPRNDILGTLAVESNDIEPRWRNIIRLDDIPWLRHHRVRSNVVFPFTGYVSMAVEAAIQRARFRNTIYSKIKLREISNNQPLMILEGVDVEIMLTLRPVDENAGSSSDLWDEFKIFSWTEDANWIEHCRGQVAALSDRKPNEVERDPLKYAGSEQQNQMHEIETACVSTVESQKIYEAASNLGIDYGPCMTMLSDCRAGGNHAMGSVQVPDTASTMPYQSETPYFVHPAFLDNCLQVVWPLLGVGRAEVNGLYLPTFVKNICIRLKPWAPNGDHVKVFGTTSVATTPSERVVESIVVIDPNEADQLPAIKFDGLVMVSLSDGQSTRERREKSIYSKVHWEPCLDLLGPEFQTHFRLETASDNETSIMKSLEQAALLYFKTALKIVTDAHYDLLQDHHKRFYRLMQKQLKSAEKGENPVLDVDWDALSDSECREFLERVRSQGVSGQFTCKIGENIPQIMLNGVDTLSLMLEDGLLEKFYRYSAPLIRNNEQAALLVNNLAHENPNMKVLEIGAGTGGVTLSILEKLGGISGQVPRFQDYVFTDISSGFFENAQEKLKAWSPLVTYRRLNIEEDPVKQDFELESFDLIIAANVLHATRQMTSTLHNVRRLLKPGAKLLLVEITTVRAQFFPFATIPGWWAGEEEFRTDGPLLTEQQWDSHLIHTGFSGVDHSLHDYPGEVVHSHSVMLSTATADKPCKVSNNLIVVQSHQSSRVSLDILIENLGFVTGRVPRILSLAQASHMDLEDTNCIFLDELEHPMLAKISAKDFQAIQNLCSAAGILWVVQGAQIESSTPESSMAIGLARCIRSENPAIRLITLDLDEKQKLSATRTSELIANLYHSAFSLETDIEGKSPESEYLERKGCLYVPRIVQDPSMEKCVQGVLQKPVPEDQTYVEGNRAVGLRIGTPGFLDTFYFAEDDSLSGPLKPDDIEIQTKASALNFRDVMAALGRVPFENLGNDCAGIITATGSNVSDLAVGDRVCALATAGFATLVRCAASCAVRIPETTSFEDAASLPVICTTVYHSLVNVAGLCKGETILIHAAAGGVGQTAIMLSQSIGAEIFATVGSARKKELLMTRYGILDDHIFFSRDVSFEDGIMNKTDKKGVDVALNSLSGDALRATWRCLAHFGRFIEIGKADLLANNRLEMEPFIHNRTYAAVDLLALSYEKPYLMKNLLLKSIALYSKGVFMPVFPIVTFPYSKMETAFRTMQGGDSIGKIVLLPQLNDRVKIMPRRTTMSSIRADATYVITGGSGGLAYSFTRWLADQGAKYIILASRSGKADLKIRNLIIELGVHGTMVIPHKCDVTDKLQVNELVGEGLRHVPPIRGVIHGAIDNRSALFEKYNHEDYMTVIRPKVDGAWNLHNTLRNNDLDFFVSIASITGLVGNHGQSAYCATTTFLEAFASYRASLGLAASTIDLGAVTEVGYVAERGPELRNQMKMVMGAELSEKELLAIIDAAISGHIGRASSYHSVTGLQCTGNDAQNFWSHDPMFSHMRVKKSNRQSDASSTTTTASARQTLIEAESLAAAKQVIYDCLAVKFSTVLMIDEEDLNPNKALGMYGTDSLIAVELRNWIRREMEATVILMDLLADNTLATLTEPVVHKSKLCERWRLRN</sequence>
<dbReference type="PROSITE" id="PS52019">
    <property type="entry name" value="PKS_MFAS_DH"/>
    <property type="match status" value="1"/>
</dbReference>
<evidence type="ECO:0000256" key="7">
    <source>
        <dbReference type="ARBA" id="ARBA00023315"/>
    </source>
</evidence>
<dbReference type="SUPFAM" id="SSF47336">
    <property type="entry name" value="ACP-like"/>
    <property type="match status" value="1"/>
</dbReference>
<dbReference type="Pfam" id="PF08240">
    <property type="entry name" value="ADH_N"/>
    <property type="match status" value="1"/>
</dbReference>
<feature type="region of interest" description="N-terminal hotdog fold" evidence="8">
    <location>
        <begin position="693"/>
        <end position="828"/>
    </location>
</feature>
<dbReference type="Pfam" id="PF08242">
    <property type="entry name" value="Methyltransf_12"/>
    <property type="match status" value="1"/>
</dbReference>
<dbReference type="InterPro" id="IPR013154">
    <property type="entry name" value="ADH-like_N"/>
</dbReference>
<dbReference type="InterPro" id="IPR009081">
    <property type="entry name" value="PP-bd_ACP"/>
</dbReference>
<evidence type="ECO:0000259" key="10">
    <source>
        <dbReference type="PROSITE" id="PS52004"/>
    </source>
</evidence>
<gene>
    <name evidence="12" type="ORF">ABVK25_006602</name>
</gene>
<evidence type="ECO:0000259" key="9">
    <source>
        <dbReference type="PROSITE" id="PS50075"/>
    </source>
</evidence>
<dbReference type="PANTHER" id="PTHR43775">
    <property type="entry name" value="FATTY ACID SYNTHASE"/>
    <property type="match status" value="1"/>
</dbReference>
<dbReference type="SMART" id="SM00825">
    <property type="entry name" value="PKS_KS"/>
    <property type="match status" value="1"/>
</dbReference>
<dbReference type="InterPro" id="IPR029063">
    <property type="entry name" value="SAM-dependent_MTases_sf"/>
</dbReference>
<dbReference type="SUPFAM" id="SSF53335">
    <property type="entry name" value="S-adenosyl-L-methionine-dependent methyltransferases"/>
    <property type="match status" value="1"/>
</dbReference>
<keyword evidence="5" id="KW-0560">Oxidoreductase</keyword>
<evidence type="ECO:0000259" key="11">
    <source>
        <dbReference type="PROSITE" id="PS52019"/>
    </source>
</evidence>
<dbReference type="SMART" id="SM00826">
    <property type="entry name" value="PKS_DH"/>
    <property type="match status" value="1"/>
</dbReference>
<dbReference type="SUPFAM" id="SSF51735">
    <property type="entry name" value="NAD(P)-binding Rossmann-fold domains"/>
    <property type="match status" value="2"/>
</dbReference>
<dbReference type="Gene3D" id="3.10.129.110">
    <property type="entry name" value="Polyketide synthase dehydratase"/>
    <property type="match status" value="1"/>
</dbReference>
<dbReference type="SUPFAM" id="SSF55048">
    <property type="entry name" value="Probable ACP-binding domain of malonyl-CoA ACP transacylase"/>
    <property type="match status" value="1"/>
</dbReference>
<dbReference type="Pfam" id="PF13602">
    <property type="entry name" value="ADH_zinc_N_2"/>
    <property type="match status" value="1"/>
</dbReference>
<dbReference type="InterPro" id="IPR001227">
    <property type="entry name" value="Ac_transferase_dom_sf"/>
</dbReference>
<evidence type="ECO:0000256" key="1">
    <source>
        <dbReference type="ARBA" id="ARBA00022450"/>
    </source>
</evidence>
<dbReference type="SUPFAM" id="SSF53901">
    <property type="entry name" value="Thiolase-like"/>
    <property type="match status" value="1"/>
</dbReference>
<dbReference type="InterPro" id="IPR020843">
    <property type="entry name" value="ER"/>
</dbReference>
<evidence type="ECO:0000256" key="2">
    <source>
        <dbReference type="ARBA" id="ARBA00022553"/>
    </source>
</evidence>
<keyword evidence="4" id="KW-0521">NADP</keyword>